<dbReference type="PANTHER" id="PTHR35458">
    <property type="entry name" value="SLR0755 PROTEIN"/>
    <property type="match status" value="1"/>
</dbReference>
<dbReference type="Gene3D" id="3.40.50.1010">
    <property type="entry name" value="5'-nuclease"/>
    <property type="match status" value="1"/>
</dbReference>
<organism evidence="2 3">
    <name type="scientific">Candidatus Berkelbacteria bacterium Licking1014_85</name>
    <dbReference type="NCBI Taxonomy" id="2017148"/>
    <lineage>
        <taxon>Bacteria</taxon>
        <taxon>Candidatus Berkelbacteria</taxon>
    </lineage>
</organism>
<dbReference type="InterPro" id="IPR047140">
    <property type="entry name" value="LabA"/>
</dbReference>
<evidence type="ECO:0000313" key="2">
    <source>
        <dbReference type="EMBL" id="TSC91681.1"/>
    </source>
</evidence>
<proteinExistence type="predicted"/>
<reference evidence="2 3" key="1">
    <citation type="submission" date="2017-07" db="EMBL/GenBank/DDBJ databases">
        <title>Mechanisms for carbon and nitrogen cycling indicate functional differentiation within the Candidate Phyla Radiation.</title>
        <authorList>
            <person name="Danczak R.E."/>
            <person name="Johnston M.D."/>
            <person name="Kenah C."/>
            <person name="Slattery M."/>
            <person name="Wrighton K.C."/>
            <person name="Wilkins M.J."/>
        </authorList>
    </citation>
    <scope>NUCLEOTIDE SEQUENCE [LARGE SCALE GENOMIC DNA]</scope>
    <source>
        <strain evidence="2">Licking1014_85</strain>
    </source>
</reference>
<comment type="caution">
    <text evidence="2">The sequence shown here is derived from an EMBL/GenBank/DDBJ whole genome shotgun (WGS) entry which is preliminary data.</text>
</comment>
<protein>
    <recommendedName>
        <fullName evidence="1">NYN domain-containing protein</fullName>
    </recommendedName>
</protein>
<dbReference type="AlphaFoldDB" id="A0A554LFL0"/>
<dbReference type="Proteomes" id="UP000315589">
    <property type="component" value="Unassembled WGS sequence"/>
</dbReference>
<gene>
    <name evidence="2" type="ORF">CEN91_613</name>
</gene>
<dbReference type="Pfam" id="PF01936">
    <property type="entry name" value="NYN"/>
    <property type="match status" value="1"/>
</dbReference>
<feature type="domain" description="NYN" evidence="1">
    <location>
        <begin position="5"/>
        <end position="165"/>
    </location>
</feature>
<dbReference type="PANTHER" id="PTHR35458:SF8">
    <property type="entry name" value="SLR0650 PROTEIN"/>
    <property type="match status" value="1"/>
</dbReference>
<sequence>MDKPKTKVYIDGSNTFHAQKKLGWLIDWHKAKNYLSVSRDIIDWKYYIGVKDGDQEMASFLRYLNKIGMSAATKPLKKICLDKDDPQFKYAKDGCVYKANFDVEMTADMLLETDKITEIIIFSGDSDFVYLVRKLKNLGKNVTIYSSRKTISWELKLESAKVVFIEDLEKEFKKQ</sequence>
<dbReference type="CDD" id="cd10911">
    <property type="entry name" value="PIN_LabA"/>
    <property type="match status" value="1"/>
</dbReference>
<evidence type="ECO:0000259" key="1">
    <source>
        <dbReference type="Pfam" id="PF01936"/>
    </source>
</evidence>
<dbReference type="EMBL" id="VMGI01000102">
    <property type="protein sequence ID" value="TSC91681.1"/>
    <property type="molecule type" value="Genomic_DNA"/>
</dbReference>
<dbReference type="GO" id="GO:0004540">
    <property type="term" value="F:RNA nuclease activity"/>
    <property type="evidence" value="ECO:0007669"/>
    <property type="project" value="InterPro"/>
</dbReference>
<accession>A0A554LFL0</accession>
<dbReference type="InterPro" id="IPR021139">
    <property type="entry name" value="NYN"/>
</dbReference>
<name>A0A554LFL0_9BACT</name>
<evidence type="ECO:0000313" key="3">
    <source>
        <dbReference type="Proteomes" id="UP000315589"/>
    </source>
</evidence>